<gene>
    <name evidence="1" type="ORF">DFR40_2742</name>
</gene>
<evidence type="ECO:0000313" key="1">
    <source>
        <dbReference type="EMBL" id="RKT50807.1"/>
    </source>
</evidence>
<dbReference type="EMBL" id="RBXP01000017">
    <property type="protein sequence ID" value="RKT50807.1"/>
    <property type="molecule type" value="Genomic_DNA"/>
</dbReference>
<reference evidence="1 2" key="1">
    <citation type="submission" date="2018-10" db="EMBL/GenBank/DDBJ databases">
        <title>Genomic Encyclopedia of Type Strains, Phase IV (KMG-IV): sequencing the most valuable type-strain genomes for metagenomic binning, comparative biology and taxonomic classification.</title>
        <authorList>
            <person name="Goeker M."/>
        </authorList>
    </citation>
    <scope>NUCLEOTIDE SEQUENCE [LARGE SCALE GENOMIC DNA]</scope>
    <source>
        <strain evidence="1 2">DSM 23841</strain>
    </source>
</reference>
<keyword evidence="2" id="KW-1185">Reference proteome</keyword>
<evidence type="ECO:0000313" key="2">
    <source>
        <dbReference type="Proteomes" id="UP000270626"/>
    </source>
</evidence>
<protein>
    <submittedName>
        <fullName evidence="1">4-hydroxybenzoyl-CoA thioesterase</fullName>
    </submittedName>
</protein>
<comment type="caution">
    <text evidence="1">The sequence shown here is derived from an EMBL/GenBank/DDBJ whole genome shotgun (WGS) entry which is preliminary data.</text>
</comment>
<dbReference type="OrthoDB" id="333038at2"/>
<dbReference type="RefSeq" id="WP_121459029.1">
    <property type="nucleotide sequence ID" value="NZ_RBXP01000017.1"/>
</dbReference>
<dbReference type="AlphaFoldDB" id="A0A495VQC4"/>
<accession>A0A495VQC4</accession>
<organism evidence="1 2">
    <name type="scientific">Azonexus fungiphilus</name>
    <dbReference type="NCBI Taxonomy" id="146940"/>
    <lineage>
        <taxon>Bacteria</taxon>
        <taxon>Pseudomonadati</taxon>
        <taxon>Pseudomonadota</taxon>
        <taxon>Betaproteobacteria</taxon>
        <taxon>Rhodocyclales</taxon>
        <taxon>Azonexaceae</taxon>
        <taxon>Azonexus</taxon>
    </lineage>
</organism>
<name>A0A495VQC4_9RHOO</name>
<dbReference type="Pfam" id="PF13279">
    <property type="entry name" value="4HBT_2"/>
    <property type="match status" value="1"/>
</dbReference>
<proteinExistence type="predicted"/>
<dbReference type="Gene3D" id="3.10.129.10">
    <property type="entry name" value="Hotdog Thioesterase"/>
    <property type="match status" value="1"/>
</dbReference>
<dbReference type="CDD" id="cd00586">
    <property type="entry name" value="4HBT"/>
    <property type="match status" value="1"/>
</dbReference>
<sequence length="142" mass="15807">MPRIKIALPEKFVFSTEIPIYIQHINYGHHLDNAALLMLVAEARVRFFKHFGWSELDVGGPGIVVADVAAQYRSEAFHGETLVIAFAAADFHDYGCDLVWQLNDQASGREVARGKHGIVFFDYATRSKVKVPAVFAERMAGA</sequence>
<dbReference type="SUPFAM" id="SSF54637">
    <property type="entry name" value="Thioesterase/thiol ester dehydrase-isomerase"/>
    <property type="match status" value="1"/>
</dbReference>
<dbReference type="Proteomes" id="UP000270626">
    <property type="component" value="Unassembled WGS sequence"/>
</dbReference>
<dbReference type="InterPro" id="IPR029069">
    <property type="entry name" value="HotDog_dom_sf"/>
</dbReference>